<feature type="compositionally biased region" description="Low complexity" evidence="1">
    <location>
        <begin position="29"/>
        <end position="39"/>
    </location>
</feature>
<feature type="compositionally biased region" description="Low complexity" evidence="1">
    <location>
        <begin position="134"/>
        <end position="165"/>
    </location>
</feature>
<dbReference type="GO" id="GO:0004864">
    <property type="term" value="F:protein phosphatase inhibitor activity"/>
    <property type="evidence" value="ECO:0007669"/>
    <property type="project" value="InterPro"/>
</dbReference>
<keyword evidence="3" id="KW-1185">Reference proteome</keyword>
<dbReference type="PANTHER" id="PTHR12398:SF20">
    <property type="entry name" value="PROTEIN PHOSPHATASE 1 REGULATORY INHIBITOR SUBUNIT 2"/>
    <property type="match status" value="1"/>
</dbReference>
<reference evidence="2 3" key="1">
    <citation type="journal article" date="2019" name="Nat. Ecol. Evol.">
        <title>Megaphylogeny resolves global patterns of mushroom evolution.</title>
        <authorList>
            <person name="Varga T."/>
            <person name="Krizsan K."/>
            <person name="Foldi C."/>
            <person name="Dima B."/>
            <person name="Sanchez-Garcia M."/>
            <person name="Sanchez-Ramirez S."/>
            <person name="Szollosi G.J."/>
            <person name="Szarkandi J.G."/>
            <person name="Papp V."/>
            <person name="Albert L."/>
            <person name="Andreopoulos W."/>
            <person name="Angelini C."/>
            <person name="Antonin V."/>
            <person name="Barry K.W."/>
            <person name="Bougher N.L."/>
            <person name="Buchanan P."/>
            <person name="Buyck B."/>
            <person name="Bense V."/>
            <person name="Catcheside P."/>
            <person name="Chovatia M."/>
            <person name="Cooper J."/>
            <person name="Damon W."/>
            <person name="Desjardin D."/>
            <person name="Finy P."/>
            <person name="Geml J."/>
            <person name="Haridas S."/>
            <person name="Hughes K."/>
            <person name="Justo A."/>
            <person name="Karasinski D."/>
            <person name="Kautmanova I."/>
            <person name="Kiss B."/>
            <person name="Kocsube S."/>
            <person name="Kotiranta H."/>
            <person name="LaButti K.M."/>
            <person name="Lechner B.E."/>
            <person name="Liimatainen K."/>
            <person name="Lipzen A."/>
            <person name="Lukacs Z."/>
            <person name="Mihaltcheva S."/>
            <person name="Morgado L.N."/>
            <person name="Niskanen T."/>
            <person name="Noordeloos M.E."/>
            <person name="Ohm R.A."/>
            <person name="Ortiz-Santana B."/>
            <person name="Ovrebo C."/>
            <person name="Racz N."/>
            <person name="Riley R."/>
            <person name="Savchenko A."/>
            <person name="Shiryaev A."/>
            <person name="Soop K."/>
            <person name="Spirin V."/>
            <person name="Szebenyi C."/>
            <person name="Tomsovsky M."/>
            <person name="Tulloss R.E."/>
            <person name="Uehling J."/>
            <person name="Grigoriev I.V."/>
            <person name="Vagvolgyi C."/>
            <person name="Papp T."/>
            <person name="Martin F.M."/>
            <person name="Miettinen O."/>
            <person name="Hibbett D.S."/>
            <person name="Nagy L.G."/>
        </authorList>
    </citation>
    <scope>NUCLEOTIDE SEQUENCE [LARGE SCALE GENOMIC DNA]</scope>
    <source>
        <strain evidence="2 3">CBS 121175</strain>
    </source>
</reference>
<name>A0A5C3KZT5_COPMA</name>
<gene>
    <name evidence="2" type="ORF">FA15DRAFT_667935</name>
</gene>
<feature type="compositionally biased region" description="Acidic residues" evidence="1">
    <location>
        <begin position="182"/>
        <end position="194"/>
    </location>
</feature>
<dbReference type="AlphaFoldDB" id="A0A5C3KZT5"/>
<dbReference type="InterPro" id="IPR007062">
    <property type="entry name" value="PPI-2"/>
</dbReference>
<evidence type="ECO:0000256" key="1">
    <source>
        <dbReference type="SAM" id="MobiDB-lite"/>
    </source>
</evidence>
<proteinExistence type="predicted"/>
<feature type="region of interest" description="Disordered" evidence="1">
    <location>
        <begin position="100"/>
        <end position="194"/>
    </location>
</feature>
<evidence type="ECO:0008006" key="4">
    <source>
        <dbReference type="Google" id="ProtNLM"/>
    </source>
</evidence>
<evidence type="ECO:0000313" key="2">
    <source>
        <dbReference type="EMBL" id="TFK25942.1"/>
    </source>
</evidence>
<dbReference type="Proteomes" id="UP000307440">
    <property type="component" value="Unassembled WGS sequence"/>
</dbReference>
<dbReference type="EMBL" id="ML210180">
    <property type="protein sequence ID" value="TFK25942.1"/>
    <property type="molecule type" value="Genomic_DNA"/>
</dbReference>
<dbReference type="STRING" id="230819.A0A5C3KZT5"/>
<evidence type="ECO:0000313" key="3">
    <source>
        <dbReference type="Proteomes" id="UP000307440"/>
    </source>
</evidence>
<feature type="region of interest" description="Disordered" evidence="1">
    <location>
        <begin position="1"/>
        <end position="58"/>
    </location>
</feature>
<feature type="compositionally biased region" description="Polar residues" evidence="1">
    <location>
        <begin position="43"/>
        <end position="54"/>
    </location>
</feature>
<feature type="compositionally biased region" description="Basic and acidic residues" evidence="1">
    <location>
        <begin position="171"/>
        <end position="180"/>
    </location>
</feature>
<dbReference type="GO" id="GO:0009966">
    <property type="term" value="P:regulation of signal transduction"/>
    <property type="evidence" value="ECO:0007669"/>
    <property type="project" value="InterPro"/>
</dbReference>
<dbReference type="OrthoDB" id="551302at2759"/>
<organism evidence="2 3">
    <name type="scientific">Coprinopsis marcescibilis</name>
    <name type="common">Agaric fungus</name>
    <name type="synonym">Psathyrella marcescibilis</name>
    <dbReference type="NCBI Taxonomy" id="230819"/>
    <lineage>
        <taxon>Eukaryota</taxon>
        <taxon>Fungi</taxon>
        <taxon>Dikarya</taxon>
        <taxon>Basidiomycota</taxon>
        <taxon>Agaricomycotina</taxon>
        <taxon>Agaricomycetes</taxon>
        <taxon>Agaricomycetidae</taxon>
        <taxon>Agaricales</taxon>
        <taxon>Agaricineae</taxon>
        <taxon>Psathyrellaceae</taxon>
        <taxon>Coprinopsis</taxon>
    </lineage>
</organism>
<sequence>MESNQPPKAANMDIDSNEVQERGRPLTPRSPSSSFPKPKGILKNTQHPSQSGAHSLQWDEENLALTEINKDSLMKITEPKTPYVRYNALTDEIEGEIPEFHLSGGYSSLGEQEVGSPIPTSPLAQVHPQAVEESGPSSRRTSISSTGRPGTPKRSASGSSSRSTSFNLPNEARKELRPAGEIEADEVEEEGEMDEETAAKHAAFVRARKGHYSNEAEAMKVSSGFRKWCQSKLKLGFMCSGRRNLWTMKKTTILRR</sequence>
<dbReference type="Pfam" id="PF04979">
    <property type="entry name" value="IPP-2"/>
    <property type="match status" value="1"/>
</dbReference>
<accession>A0A5C3KZT5</accession>
<dbReference type="PANTHER" id="PTHR12398">
    <property type="entry name" value="PROTEIN PHOSPHATASE INHIBITOR"/>
    <property type="match status" value="1"/>
</dbReference>
<protein>
    <recommendedName>
        <fullName evidence="4">Protein phosphatase inhibitor 2</fullName>
    </recommendedName>
</protein>